<gene>
    <name evidence="1" type="ORF">CD30_04410</name>
</gene>
<dbReference type="Proteomes" id="UP000030595">
    <property type="component" value="Unassembled WGS sequence"/>
</dbReference>
<evidence type="ECO:0000313" key="2">
    <source>
        <dbReference type="Proteomes" id="UP000030595"/>
    </source>
</evidence>
<comment type="caution">
    <text evidence="1">The sequence shown here is derived from an EMBL/GenBank/DDBJ whole genome shotgun (WGS) entry which is preliminary data.</text>
</comment>
<reference evidence="1 2" key="1">
    <citation type="submission" date="2014-02" db="EMBL/GenBank/DDBJ databases">
        <title>Draft genome sequence of Lysinibacillus massiliensis CCUG 49529.</title>
        <authorList>
            <person name="Zhang F."/>
            <person name="Wang G."/>
            <person name="Zhang L."/>
        </authorList>
    </citation>
    <scope>NUCLEOTIDE SEQUENCE [LARGE SCALE GENOMIC DNA]</scope>
    <source>
        <strain evidence="1 2">CCUG 49529</strain>
    </source>
</reference>
<protein>
    <recommendedName>
        <fullName evidence="3">Oxalate:formate antiporter</fullName>
    </recommendedName>
</protein>
<name>A0A0A3J493_9BACL</name>
<organism evidence="1 2">
    <name type="scientific">Ureibacillus massiliensis 4400831 = CIP 108448 = CCUG 49529</name>
    <dbReference type="NCBI Taxonomy" id="1211035"/>
    <lineage>
        <taxon>Bacteria</taxon>
        <taxon>Bacillati</taxon>
        <taxon>Bacillota</taxon>
        <taxon>Bacilli</taxon>
        <taxon>Bacillales</taxon>
        <taxon>Caryophanaceae</taxon>
        <taxon>Ureibacillus</taxon>
    </lineage>
</organism>
<proteinExistence type="predicted"/>
<dbReference type="eggNOG" id="ENOG5030E1E">
    <property type="taxonomic scope" value="Bacteria"/>
</dbReference>
<dbReference type="AlphaFoldDB" id="A0A0A3J493"/>
<dbReference type="RefSeq" id="WP_036172843.1">
    <property type="nucleotide sequence ID" value="NZ_AVCZ01000004.1"/>
</dbReference>
<evidence type="ECO:0008006" key="3">
    <source>
        <dbReference type="Google" id="ProtNLM"/>
    </source>
</evidence>
<keyword evidence="2" id="KW-1185">Reference proteome</keyword>
<dbReference type="EMBL" id="JPVQ01000004">
    <property type="protein sequence ID" value="KGR91824.1"/>
    <property type="molecule type" value="Genomic_DNA"/>
</dbReference>
<accession>A0A0A3J493</accession>
<evidence type="ECO:0000313" key="1">
    <source>
        <dbReference type="EMBL" id="KGR91824.1"/>
    </source>
</evidence>
<dbReference type="OrthoDB" id="8704087at2"/>
<sequence length="248" mass="28978">MPKKKKASEEFIHHLYVHMNEVDQFVIFSGLTFKQFFTAVDPIPNLLLLKHSYEDGLFNMHTQLDYVINEDLSNFIRKYADTSDDLCWVDFVDEKNLDQLSPMEQAKLLYFSHKKEPIGTPFSSKLQNRFLYYSSAREKTKKIYFENLDEAEILVSNIMNGIIKERIGNGGFWRKKAMDSIPVLEPELLKAYRPYAKDGALVSLCKLDKPNRFGIEIRTLADNDFPDEVWDDLDVILNQDYDELIQIS</sequence>